<comment type="caution">
    <text evidence="2">The sequence shown here is derived from an EMBL/GenBank/DDBJ whole genome shotgun (WGS) entry which is preliminary data.</text>
</comment>
<gene>
    <name evidence="2" type="ORF">ET524_06565</name>
</gene>
<sequence>MALIRPSLTLVLDLDERLAYQDTELELKRCYSYIGAPLVRKHAPASEDAPVSNRARAIVNFGQRKYLHSADEGADALWNEVVEHWIGNILHKVGSNMKAFNRRQRLIGLPEVIFDNFDIELQGGEFVVSLHPDLLGFVPEELNAAVGMARSLLNDGMFANAVRVRIPADDAYESQRAVAWETWQEEHPEPEEDEAAPEAAPKEEPPAIDYDSSEWLAYDRERKSYENTAVPVTDSEELPNFEREEVVEPPEPFSFEVDYSQWDVQFADGTCRRYDSSALAFAE</sequence>
<dbReference type="OrthoDB" id="3176577at2"/>
<keyword evidence="3" id="KW-1185">Reference proteome</keyword>
<feature type="region of interest" description="Disordered" evidence="1">
    <location>
        <begin position="182"/>
        <end position="212"/>
    </location>
</feature>
<organism evidence="2 3">
    <name type="scientific">Senegalimassilia faecalis</name>
    <dbReference type="NCBI Taxonomy" id="2509433"/>
    <lineage>
        <taxon>Bacteria</taxon>
        <taxon>Bacillati</taxon>
        <taxon>Actinomycetota</taxon>
        <taxon>Coriobacteriia</taxon>
        <taxon>Coriobacteriales</taxon>
        <taxon>Coriobacteriaceae</taxon>
        <taxon>Senegalimassilia</taxon>
    </lineage>
</organism>
<feature type="region of interest" description="Disordered" evidence="1">
    <location>
        <begin position="226"/>
        <end position="245"/>
    </location>
</feature>
<proteinExistence type="predicted"/>
<dbReference type="Proteomes" id="UP000293345">
    <property type="component" value="Unassembled WGS sequence"/>
</dbReference>
<reference evidence="2 3" key="1">
    <citation type="submission" date="2019-01" db="EMBL/GenBank/DDBJ databases">
        <title>Senegalimassilia sp. nov. KGMB04484 isolated human feces.</title>
        <authorList>
            <person name="Han K.-I."/>
            <person name="Kim J.-S."/>
            <person name="Lee K.C."/>
            <person name="Suh M.K."/>
            <person name="Eom M.K."/>
            <person name="Lee J.H."/>
            <person name="Park S.-H."/>
            <person name="Kang S.W."/>
            <person name="Park J.-E."/>
            <person name="Oh B.S."/>
            <person name="Yu S.Y."/>
            <person name="Choi S.-H."/>
            <person name="Lee D.H."/>
            <person name="Yoon H."/>
            <person name="Kim B.-Y."/>
            <person name="Lee J.H."/>
            <person name="Lee J.-S."/>
        </authorList>
    </citation>
    <scope>NUCLEOTIDE SEQUENCE [LARGE SCALE GENOMIC DNA]</scope>
    <source>
        <strain evidence="2 3">KGMB04484</strain>
    </source>
</reference>
<evidence type="ECO:0000313" key="3">
    <source>
        <dbReference type="Proteomes" id="UP000293345"/>
    </source>
</evidence>
<dbReference type="RefSeq" id="WP_129424271.1">
    <property type="nucleotide sequence ID" value="NZ_SDPW01000001.1"/>
</dbReference>
<accession>A0A4Q2K4F0</accession>
<dbReference type="EMBL" id="SDPW01000001">
    <property type="protein sequence ID" value="RXZ54172.1"/>
    <property type="molecule type" value="Genomic_DNA"/>
</dbReference>
<evidence type="ECO:0000256" key="1">
    <source>
        <dbReference type="SAM" id="MobiDB-lite"/>
    </source>
</evidence>
<protein>
    <submittedName>
        <fullName evidence="2">Uncharacterized protein</fullName>
    </submittedName>
</protein>
<name>A0A4Q2K4F0_9ACTN</name>
<evidence type="ECO:0000313" key="2">
    <source>
        <dbReference type="EMBL" id="RXZ54172.1"/>
    </source>
</evidence>
<dbReference type="AlphaFoldDB" id="A0A4Q2K4F0"/>